<evidence type="ECO:0000313" key="2">
    <source>
        <dbReference type="Proteomes" id="UP000268093"/>
    </source>
</evidence>
<dbReference type="Proteomes" id="UP000268093">
    <property type="component" value="Unassembled WGS sequence"/>
</dbReference>
<proteinExistence type="predicted"/>
<organism evidence="1 2">
    <name type="scientific">Jimgerdemannia flammicorona</name>
    <dbReference type="NCBI Taxonomy" id="994334"/>
    <lineage>
        <taxon>Eukaryota</taxon>
        <taxon>Fungi</taxon>
        <taxon>Fungi incertae sedis</taxon>
        <taxon>Mucoromycota</taxon>
        <taxon>Mucoromycotina</taxon>
        <taxon>Endogonomycetes</taxon>
        <taxon>Endogonales</taxon>
        <taxon>Endogonaceae</taxon>
        <taxon>Jimgerdemannia</taxon>
    </lineage>
</organism>
<comment type="caution">
    <text evidence="1">The sequence shown here is derived from an EMBL/GenBank/DDBJ whole genome shotgun (WGS) entry which is preliminary data.</text>
</comment>
<reference evidence="1 2" key="1">
    <citation type="journal article" date="2018" name="New Phytol.">
        <title>Phylogenomics of Endogonaceae and evolution of mycorrhizas within Mucoromycota.</title>
        <authorList>
            <person name="Chang Y."/>
            <person name="Desiro A."/>
            <person name="Na H."/>
            <person name="Sandor L."/>
            <person name="Lipzen A."/>
            <person name="Clum A."/>
            <person name="Barry K."/>
            <person name="Grigoriev I.V."/>
            <person name="Martin F.M."/>
            <person name="Stajich J.E."/>
            <person name="Smith M.E."/>
            <person name="Bonito G."/>
            <person name="Spatafora J.W."/>
        </authorList>
    </citation>
    <scope>NUCLEOTIDE SEQUENCE [LARGE SCALE GENOMIC DNA]</scope>
    <source>
        <strain evidence="1 2">GMNB39</strain>
    </source>
</reference>
<dbReference type="AlphaFoldDB" id="A0A433D3W3"/>
<accession>A0A433D3W3</accession>
<gene>
    <name evidence="1" type="ORF">BC936DRAFT_148053</name>
</gene>
<protein>
    <submittedName>
        <fullName evidence="1">Uncharacterized protein</fullName>
    </submittedName>
</protein>
<dbReference type="EMBL" id="RBNI01007147">
    <property type="protein sequence ID" value="RUP45528.1"/>
    <property type="molecule type" value="Genomic_DNA"/>
</dbReference>
<sequence>MHASTKTEVCVYCLGITRFTLTTVGISPSFLPPPQPTPTFPTQLRLSNDTGKVSTRHLEKFQFSNAATTSTATLGKNGIATGVVRADDGYGCSLLLTSQELLTPDAFIHSLDIRSFKKSNEWWWCHYLSESEAIHNSFAFCSNDVQSV</sequence>
<evidence type="ECO:0000313" key="1">
    <source>
        <dbReference type="EMBL" id="RUP45528.1"/>
    </source>
</evidence>
<keyword evidence="2" id="KW-1185">Reference proteome</keyword>
<name>A0A433D3W3_9FUNG</name>